<keyword evidence="16" id="KW-1185">Reference proteome</keyword>
<feature type="transmembrane region" description="Helical" evidence="13">
    <location>
        <begin position="192"/>
        <end position="212"/>
    </location>
</feature>
<feature type="transmembrane region" description="Helical" evidence="13">
    <location>
        <begin position="384"/>
        <end position="403"/>
    </location>
</feature>
<dbReference type="InterPro" id="IPR001248">
    <property type="entry name" value="Pur-cyt_permease"/>
</dbReference>
<keyword evidence="8 13" id="KW-1133">Transmembrane helix</keyword>
<gene>
    <name evidence="15" type="ORF">F0562_016139</name>
</gene>
<name>A0A5J4ZJ63_9ASTE</name>
<dbReference type="InterPro" id="IPR056511">
    <property type="entry name" value="IDM1_C"/>
</dbReference>
<feature type="transmembrane region" description="Helical" evidence="13">
    <location>
        <begin position="42"/>
        <end position="62"/>
    </location>
</feature>
<keyword evidence="10" id="KW-0539">Nucleus</keyword>
<dbReference type="PROSITE" id="PS50016">
    <property type="entry name" value="ZF_PHD_2"/>
    <property type="match status" value="1"/>
</dbReference>
<keyword evidence="9 13" id="KW-0472">Membrane</keyword>
<keyword evidence="7" id="KW-0862">Zinc</keyword>
<dbReference type="InterPro" id="IPR001965">
    <property type="entry name" value="Znf_PHD"/>
</dbReference>
<feature type="region of interest" description="Disordered" evidence="12">
    <location>
        <begin position="1"/>
        <end position="29"/>
    </location>
</feature>
<feature type="region of interest" description="Disordered" evidence="12">
    <location>
        <begin position="723"/>
        <end position="742"/>
    </location>
</feature>
<dbReference type="FunFam" id="3.30.40.10:FF:000506">
    <property type="entry name" value="Acyl-CoA N-acyltransferase with RING/FYVE/PHD-type zinc finger domain"/>
    <property type="match status" value="1"/>
</dbReference>
<feature type="compositionally biased region" description="Polar residues" evidence="12">
    <location>
        <begin position="1"/>
        <end position="10"/>
    </location>
</feature>
<feature type="domain" description="PHD-type" evidence="14">
    <location>
        <begin position="918"/>
        <end position="963"/>
    </location>
</feature>
<feature type="transmembrane region" description="Helical" evidence="13">
    <location>
        <begin position="233"/>
        <end position="256"/>
    </location>
</feature>
<dbReference type="Gene3D" id="1.10.4160.10">
    <property type="entry name" value="Hydantoin permease"/>
    <property type="match status" value="1"/>
</dbReference>
<dbReference type="PANTHER" id="PTHR47025">
    <property type="entry name" value="AUTOIMMUNE REGULATOR"/>
    <property type="match status" value="1"/>
</dbReference>
<evidence type="ECO:0000313" key="15">
    <source>
        <dbReference type="EMBL" id="KAA8518665.1"/>
    </source>
</evidence>
<dbReference type="PROSITE" id="PS01359">
    <property type="entry name" value="ZF_PHD_1"/>
    <property type="match status" value="1"/>
</dbReference>
<evidence type="ECO:0000256" key="5">
    <source>
        <dbReference type="ARBA" id="ARBA00022723"/>
    </source>
</evidence>
<dbReference type="InterPro" id="IPR019787">
    <property type="entry name" value="Znf_PHD-finger"/>
</dbReference>
<reference evidence="15 16" key="1">
    <citation type="submission" date="2019-09" db="EMBL/GenBank/DDBJ databases">
        <title>A chromosome-level genome assembly of the Chinese tupelo Nyssa sinensis.</title>
        <authorList>
            <person name="Yang X."/>
            <person name="Kang M."/>
            <person name="Yang Y."/>
            <person name="Xiong H."/>
            <person name="Wang M."/>
            <person name="Zhang Z."/>
            <person name="Wang Z."/>
            <person name="Wu H."/>
            <person name="Ma T."/>
            <person name="Liu J."/>
            <person name="Xi Z."/>
        </authorList>
    </citation>
    <scope>NUCLEOTIDE SEQUENCE [LARGE SCALE GENOMIC DNA]</scope>
    <source>
        <strain evidence="15">J267</strain>
        <tissue evidence="15">Leaf</tissue>
    </source>
</reference>
<dbReference type="GO" id="GO:0005634">
    <property type="term" value="C:nucleus"/>
    <property type="evidence" value="ECO:0007669"/>
    <property type="project" value="UniProtKB-SubCell"/>
</dbReference>
<feature type="transmembrane region" description="Helical" evidence="13">
    <location>
        <begin position="276"/>
        <end position="304"/>
    </location>
</feature>
<dbReference type="Gene3D" id="3.30.40.10">
    <property type="entry name" value="Zinc/RING finger domain, C3HC4 (zinc finger)"/>
    <property type="match status" value="2"/>
</dbReference>
<feature type="transmembrane region" description="Helical" evidence="13">
    <location>
        <begin position="154"/>
        <end position="172"/>
    </location>
</feature>
<dbReference type="EMBL" id="CM018050">
    <property type="protein sequence ID" value="KAA8518665.1"/>
    <property type="molecule type" value="Genomic_DNA"/>
</dbReference>
<feature type="compositionally biased region" description="Polar residues" evidence="12">
    <location>
        <begin position="20"/>
        <end position="29"/>
    </location>
</feature>
<keyword evidence="5" id="KW-0479">Metal-binding</keyword>
<dbReference type="FunFam" id="3.30.40.10:FF:000494">
    <property type="entry name" value="Acyl-CoA N-acyltransferase with RING/FYVE/PHD-type zinc finger domain"/>
    <property type="match status" value="1"/>
</dbReference>
<proteinExistence type="inferred from homology"/>
<comment type="subcellular location">
    <subcellularLocation>
        <location evidence="2">Membrane</location>
        <topology evidence="2">Multi-pass membrane protein</topology>
    </subcellularLocation>
    <subcellularLocation>
        <location evidence="1">Nucleus</location>
    </subcellularLocation>
</comment>
<evidence type="ECO:0000259" key="14">
    <source>
        <dbReference type="PROSITE" id="PS50016"/>
    </source>
</evidence>
<evidence type="ECO:0000256" key="2">
    <source>
        <dbReference type="ARBA" id="ARBA00004141"/>
    </source>
</evidence>
<dbReference type="CDD" id="cd11485">
    <property type="entry name" value="SLC-NCS1sbd_YbbW-like"/>
    <property type="match status" value="1"/>
</dbReference>
<feature type="transmembrane region" description="Helical" evidence="13">
    <location>
        <begin position="339"/>
        <end position="364"/>
    </location>
</feature>
<feature type="compositionally biased region" description="Basic residues" evidence="12">
    <location>
        <begin position="784"/>
        <end position="793"/>
    </location>
</feature>
<feature type="compositionally biased region" description="Low complexity" evidence="12">
    <location>
        <begin position="794"/>
        <end position="810"/>
    </location>
</feature>
<feature type="transmembrane region" description="Helical" evidence="13">
    <location>
        <begin position="316"/>
        <end position="333"/>
    </location>
</feature>
<dbReference type="InterPro" id="IPR019786">
    <property type="entry name" value="Zinc_finger_PHD-type_CS"/>
</dbReference>
<dbReference type="InterPro" id="IPR016181">
    <property type="entry name" value="Acyl_CoA_acyltransferase"/>
</dbReference>
<dbReference type="GO" id="GO:0016020">
    <property type="term" value="C:membrane"/>
    <property type="evidence" value="ECO:0007669"/>
    <property type="project" value="UniProtKB-SubCell"/>
</dbReference>
<dbReference type="PANTHER" id="PTHR47025:SF27">
    <property type="entry name" value="PHD-TYPE DOMAIN-CONTAINING PROTEIN"/>
    <property type="match status" value="1"/>
</dbReference>
<dbReference type="GO" id="GO:0022857">
    <property type="term" value="F:transmembrane transporter activity"/>
    <property type="evidence" value="ECO:0007669"/>
    <property type="project" value="InterPro"/>
</dbReference>
<feature type="compositionally biased region" description="Polar residues" evidence="12">
    <location>
        <begin position="723"/>
        <end position="732"/>
    </location>
</feature>
<dbReference type="GO" id="GO:0008270">
    <property type="term" value="F:zinc ion binding"/>
    <property type="evidence" value="ECO:0007669"/>
    <property type="project" value="UniProtKB-KW"/>
</dbReference>
<evidence type="ECO:0000256" key="7">
    <source>
        <dbReference type="ARBA" id="ARBA00022833"/>
    </source>
</evidence>
<comment type="similarity">
    <text evidence="3">Belongs to the purine-cytosine permease (2.A.39) family.</text>
</comment>
<dbReference type="Pfam" id="PF02133">
    <property type="entry name" value="Transp_cyt_pur"/>
    <property type="match status" value="1"/>
</dbReference>
<dbReference type="SMART" id="SM00249">
    <property type="entry name" value="PHD"/>
    <property type="match status" value="2"/>
</dbReference>
<sequence>MASGKSTISPQFDEFEPDPTLTNDDLKPTTSDQRTFSGWEMASLWIGLVVGVPSYYLAGSLVDLGMAWWQGIAIVVTANIILLVPLVLTGHPGTRYGISFPVLARSSFGIRGAHIPTILRALVGCGWYGIETWIGAQLTTVWKGMEGIRQLEKYSAPILIVLTSCLLIWAYANAGGFGYMLSMSSRLSSSQFWSLFFPSLTANISFWAPLALNIPDFTRYAKSQTDQIVGQAGLPIFMGAFTFVGLAVTSSTGVIFGRVISNPIQLLGEIGGFTTMILAIFGISLAIITTNIAANVVAPANALVNLSPSKFTFRRGALLTALLGIAFQPWRLLQSSESFVYTWLVGYSALLGPIGGIILADYYLIKHTNLSVKDLYSSSPHGAYYYSGGFNLAAMIGFSYRYFAGDSRVLAEGMKRELAFALEVQSPLTSSVGRTRASKDRGSDLNGVSDVRNSKRLKGFAENESESIDRSREKLETNGFIDQSQGKMEDLNGMLIVVDESNEVNDDVPVEAPRRFTRSALKPKVQTVEGLVSVNGVLDAGENEAVLKVEGNETGGVSALWTPTKKLELKMTNKIALTKNPTTVKELFETGMLEGYSVIYNGGNKGSVLRGTIEGIGILCSCTLCKGCRVVTPCKFEIHACKTYRRAAQYICLENGKSLLQVVEACKKSPLDTLEETIQSFIGSLPVRESMICQNCKGPFLATFAAKVGQLCKSCVDSENLQANPTHSTGPKTRSLKSALVPKSSASSSVRIWSQNKSWRMVTKRSLKPALVPKSAHISSPNRSRGKITKKSSKSALISRSSKSASLCSSPQNKSRWKITKKDSRLHKLVFEDGGLPDGTEVAYYSRGQKLLEGYKKGLGIFCHCCQYEVSPSQFEIHAGWASRRKPYGYIYTSNGVSLHELAISLLKGCKYSANDNDDLCIICADGGNLLLCDGCPRAFHRECASLTSIPRGKWYCKYCQNMFQRERFLEHNANAVAAGRVSGVDPRCIRIVKIPREAEVIACVLCRGYDFSKSGFGPRTVILCDQCEKEYHVGCLKKHKMADLKELPKGKWFCCMDCRRIYSALQNLVIRGEEKLPDSLLDVIKKKHEDKGLDTITDLDVRWRLLSSKIASPETRLLLSKAVAVFHDCFDPIVDLATGRDFIPSMVFGRNIRGQDFGGMYCAVLTVNSSVVSAGILRVFGSEVAELPLVATSNDYQGKGYFQVLFSCIEKLLAFLNVKGFVLPAADEAESIWTDKFDFVKISPEQLSNYRRTCWQILTFEGTSMLQKMVPPHRIINQDVAVLDVSMGSS</sequence>
<accession>A0A5J4ZJ63</accession>
<evidence type="ECO:0000256" key="4">
    <source>
        <dbReference type="ARBA" id="ARBA00022692"/>
    </source>
</evidence>
<organism evidence="15 16">
    <name type="scientific">Nyssa sinensis</name>
    <dbReference type="NCBI Taxonomy" id="561372"/>
    <lineage>
        <taxon>Eukaryota</taxon>
        <taxon>Viridiplantae</taxon>
        <taxon>Streptophyta</taxon>
        <taxon>Embryophyta</taxon>
        <taxon>Tracheophyta</taxon>
        <taxon>Spermatophyta</taxon>
        <taxon>Magnoliopsida</taxon>
        <taxon>eudicotyledons</taxon>
        <taxon>Gunneridae</taxon>
        <taxon>Pentapetalae</taxon>
        <taxon>asterids</taxon>
        <taxon>Cornales</taxon>
        <taxon>Nyssaceae</taxon>
        <taxon>Nyssa</taxon>
    </lineage>
</organism>
<feature type="transmembrane region" description="Helical" evidence="13">
    <location>
        <begin position="68"/>
        <end position="88"/>
    </location>
</feature>
<evidence type="ECO:0000256" key="8">
    <source>
        <dbReference type="ARBA" id="ARBA00022989"/>
    </source>
</evidence>
<dbReference type="SUPFAM" id="SSF55729">
    <property type="entry name" value="Acyl-CoA N-acyltransferases (Nat)"/>
    <property type="match status" value="1"/>
</dbReference>
<dbReference type="GO" id="GO:0042393">
    <property type="term" value="F:histone binding"/>
    <property type="evidence" value="ECO:0007669"/>
    <property type="project" value="TreeGrafter"/>
</dbReference>
<dbReference type="GO" id="GO:0003682">
    <property type="term" value="F:chromatin binding"/>
    <property type="evidence" value="ECO:0007669"/>
    <property type="project" value="TreeGrafter"/>
</dbReference>
<dbReference type="InterPro" id="IPR059153">
    <property type="entry name" value="NSD_PHD-1st"/>
</dbReference>
<dbReference type="InterPro" id="IPR011011">
    <property type="entry name" value="Znf_FYVE_PHD"/>
</dbReference>
<feature type="region of interest" description="Disordered" evidence="12">
    <location>
        <begin position="772"/>
        <end position="813"/>
    </location>
</feature>
<dbReference type="OrthoDB" id="1903104at2759"/>
<dbReference type="Pfam" id="PF16135">
    <property type="entry name" value="TDBD"/>
    <property type="match status" value="2"/>
</dbReference>
<keyword evidence="6 11" id="KW-0863">Zinc-finger</keyword>
<evidence type="ECO:0000313" key="16">
    <source>
        <dbReference type="Proteomes" id="UP000325577"/>
    </source>
</evidence>
<evidence type="ECO:0000256" key="3">
    <source>
        <dbReference type="ARBA" id="ARBA00008974"/>
    </source>
</evidence>
<dbReference type="Pfam" id="PF23011">
    <property type="entry name" value="PHD-1st_NSD"/>
    <property type="match status" value="1"/>
</dbReference>
<dbReference type="Proteomes" id="UP000325577">
    <property type="component" value="Linkage Group LG7"/>
</dbReference>
<dbReference type="InterPro" id="IPR032308">
    <property type="entry name" value="TDBD"/>
</dbReference>
<dbReference type="InterPro" id="IPR013083">
    <property type="entry name" value="Znf_RING/FYVE/PHD"/>
</dbReference>
<dbReference type="SUPFAM" id="SSF57903">
    <property type="entry name" value="FYVE/PHD zinc finger"/>
    <property type="match status" value="2"/>
</dbReference>
<keyword evidence="4 13" id="KW-0812">Transmembrane</keyword>
<evidence type="ECO:0000256" key="10">
    <source>
        <dbReference type="ARBA" id="ARBA00023242"/>
    </source>
</evidence>
<evidence type="ECO:0000256" key="1">
    <source>
        <dbReference type="ARBA" id="ARBA00004123"/>
    </source>
</evidence>
<dbReference type="CDD" id="cd15539">
    <property type="entry name" value="PHD1_AIRE"/>
    <property type="match status" value="1"/>
</dbReference>
<dbReference type="GO" id="GO:0045944">
    <property type="term" value="P:positive regulation of transcription by RNA polymerase II"/>
    <property type="evidence" value="ECO:0007669"/>
    <property type="project" value="TreeGrafter"/>
</dbReference>
<evidence type="ECO:0000256" key="12">
    <source>
        <dbReference type="SAM" id="MobiDB-lite"/>
    </source>
</evidence>
<evidence type="ECO:0000256" key="6">
    <source>
        <dbReference type="ARBA" id="ARBA00022771"/>
    </source>
</evidence>
<evidence type="ECO:0000256" key="13">
    <source>
        <dbReference type="SAM" id="Phobius"/>
    </source>
</evidence>
<dbReference type="Pfam" id="PF23209">
    <property type="entry name" value="IDM1_C"/>
    <property type="match status" value="1"/>
</dbReference>
<protein>
    <recommendedName>
        <fullName evidence="14">PHD-type domain-containing protein</fullName>
    </recommendedName>
</protein>
<evidence type="ECO:0000256" key="11">
    <source>
        <dbReference type="PROSITE-ProRule" id="PRU00146"/>
    </source>
</evidence>
<dbReference type="GO" id="GO:0000977">
    <property type="term" value="F:RNA polymerase II transcription regulatory region sequence-specific DNA binding"/>
    <property type="evidence" value="ECO:0007669"/>
    <property type="project" value="TreeGrafter"/>
</dbReference>
<evidence type="ECO:0000256" key="9">
    <source>
        <dbReference type="ARBA" id="ARBA00023136"/>
    </source>
</evidence>